<accession>D3PUU6</accession>
<dbReference type="EMBL" id="CP001778">
    <property type="protein sequence ID" value="ADD44970.1"/>
    <property type="molecule type" value="Genomic_DNA"/>
</dbReference>
<dbReference type="CDD" id="cd06550">
    <property type="entry name" value="TM_ABC_iron-siderophores_like"/>
    <property type="match status" value="1"/>
</dbReference>
<keyword evidence="3" id="KW-0813">Transport</keyword>
<evidence type="ECO:0000256" key="8">
    <source>
        <dbReference type="SAM" id="Phobius"/>
    </source>
</evidence>
<evidence type="ECO:0000313" key="9">
    <source>
        <dbReference type="EMBL" id="ADD44970.1"/>
    </source>
</evidence>
<reference evidence="9 10" key="1">
    <citation type="journal article" date="2009" name="Stand. Genomic Sci.">
        <title>Complete genome sequence of Stackebrandtia nassauensis type strain (LLR-40K-21).</title>
        <authorList>
            <person name="Munk C."/>
            <person name="Lapidus A."/>
            <person name="Copeland A."/>
            <person name="Jando M."/>
            <person name="Mayilraj S."/>
            <person name="Glavina Del Rio T."/>
            <person name="Nolan M."/>
            <person name="Chen F."/>
            <person name="Lucas S."/>
            <person name="Tice H."/>
            <person name="Cheng J.F."/>
            <person name="Han C."/>
            <person name="Detter J.C."/>
            <person name="Bruce D."/>
            <person name="Goodwin L."/>
            <person name="Chain P."/>
            <person name="Pitluck S."/>
            <person name="Goker M."/>
            <person name="Ovchinikova G."/>
            <person name="Pati A."/>
            <person name="Ivanova N."/>
            <person name="Mavromatis K."/>
            <person name="Chen A."/>
            <person name="Palaniappan K."/>
            <person name="Land M."/>
            <person name="Hauser L."/>
            <person name="Chang Y.J."/>
            <person name="Jeffries C.D."/>
            <person name="Bristow J."/>
            <person name="Eisen J.A."/>
            <person name="Markowitz V."/>
            <person name="Hugenholtz P."/>
            <person name="Kyrpides N.C."/>
            <person name="Klenk H.P."/>
        </authorList>
    </citation>
    <scope>NUCLEOTIDE SEQUENCE [LARGE SCALE GENOMIC DNA]</scope>
    <source>
        <strain evidence="10">DSM 44728 / CIP 108903 / NRRL B-16338 / NBRC 102104 / LLR-40K-21</strain>
    </source>
</reference>
<dbReference type="PANTHER" id="PTHR30472">
    <property type="entry name" value="FERRIC ENTEROBACTIN TRANSPORT SYSTEM PERMEASE PROTEIN"/>
    <property type="match status" value="1"/>
</dbReference>
<evidence type="ECO:0000256" key="6">
    <source>
        <dbReference type="ARBA" id="ARBA00022989"/>
    </source>
</evidence>
<dbReference type="PANTHER" id="PTHR30472:SF1">
    <property type="entry name" value="FE(3+) DICITRATE TRANSPORT SYSTEM PERMEASE PROTEIN FECC-RELATED"/>
    <property type="match status" value="1"/>
</dbReference>
<feature type="transmembrane region" description="Helical" evidence="8">
    <location>
        <begin position="163"/>
        <end position="183"/>
    </location>
</feature>
<organism evidence="9 10">
    <name type="scientific">Stackebrandtia nassauensis (strain DSM 44728 / CIP 108903 / NRRL B-16338 / NBRC 102104 / LLR-40K-21)</name>
    <dbReference type="NCBI Taxonomy" id="446470"/>
    <lineage>
        <taxon>Bacteria</taxon>
        <taxon>Bacillati</taxon>
        <taxon>Actinomycetota</taxon>
        <taxon>Actinomycetes</taxon>
        <taxon>Glycomycetales</taxon>
        <taxon>Glycomycetaceae</taxon>
        <taxon>Stackebrandtia</taxon>
    </lineage>
</organism>
<dbReference type="eggNOG" id="COG0609">
    <property type="taxonomic scope" value="Bacteria"/>
</dbReference>
<evidence type="ECO:0000313" key="10">
    <source>
        <dbReference type="Proteomes" id="UP000000844"/>
    </source>
</evidence>
<dbReference type="Proteomes" id="UP000000844">
    <property type="component" value="Chromosome"/>
</dbReference>
<gene>
    <name evidence="9" type="ordered locus">Snas_5336</name>
</gene>
<feature type="transmembrane region" description="Helical" evidence="8">
    <location>
        <begin position="72"/>
        <end position="93"/>
    </location>
</feature>
<keyword evidence="4" id="KW-1003">Cell membrane</keyword>
<feature type="transmembrane region" description="Helical" evidence="8">
    <location>
        <begin position="105"/>
        <end position="126"/>
    </location>
</feature>
<keyword evidence="10" id="KW-1185">Reference proteome</keyword>
<comment type="subcellular location">
    <subcellularLocation>
        <location evidence="1">Cell membrane</location>
        <topology evidence="1">Multi-pass membrane protein</topology>
    </subcellularLocation>
</comment>
<dbReference type="OrthoDB" id="9782305at2"/>
<feature type="transmembrane region" description="Helical" evidence="8">
    <location>
        <begin position="320"/>
        <end position="339"/>
    </location>
</feature>
<dbReference type="FunFam" id="1.10.3470.10:FF:000001">
    <property type="entry name" value="Vitamin B12 ABC transporter permease BtuC"/>
    <property type="match status" value="1"/>
</dbReference>
<feature type="transmembrane region" description="Helical" evidence="8">
    <location>
        <begin position="207"/>
        <end position="227"/>
    </location>
</feature>
<dbReference type="Pfam" id="PF01032">
    <property type="entry name" value="FecCD"/>
    <property type="match status" value="1"/>
</dbReference>
<dbReference type="RefSeq" id="WP_013020541.1">
    <property type="nucleotide sequence ID" value="NC_013947.1"/>
</dbReference>
<dbReference type="InterPro" id="IPR037294">
    <property type="entry name" value="ABC_BtuC-like"/>
</dbReference>
<evidence type="ECO:0000256" key="5">
    <source>
        <dbReference type="ARBA" id="ARBA00022692"/>
    </source>
</evidence>
<keyword evidence="7 8" id="KW-0472">Membrane</keyword>
<dbReference type="InterPro" id="IPR000522">
    <property type="entry name" value="ABC_transptr_permease_BtuC"/>
</dbReference>
<dbReference type="KEGG" id="sna:Snas_5336"/>
<comment type="similarity">
    <text evidence="2">Belongs to the binding-protein-dependent transport system permease family. FecCD subfamily.</text>
</comment>
<dbReference type="GO" id="GO:0005886">
    <property type="term" value="C:plasma membrane"/>
    <property type="evidence" value="ECO:0007669"/>
    <property type="project" value="UniProtKB-SubCell"/>
</dbReference>
<proteinExistence type="inferred from homology"/>
<feature type="transmembrane region" description="Helical" evidence="8">
    <location>
        <begin position="290"/>
        <end position="308"/>
    </location>
</feature>
<evidence type="ECO:0000256" key="3">
    <source>
        <dbReference type="ARBA" id="ARBA00022448"/>
    </source>
</evidence>
<dbReference type="GO" id="GO:0033214">
    <property type="term" value="P:siderophore-iron import into cell"/>
    <property type="evidence" value="ECO:0007669"/>
    <property type="project" value="TreeGrafter"/>
</dbReference>
<evidence type="ECO:0000256" key="2">
    <source>
        <dbReference type="ARBA" id="ARBA00007935"/>
    </source>
</evidence>
<dbReference type="GO" id="GO:0022857">
    <property type="term" value="F:transmembrane transporter activity"/>
    <property type="evidence" value="ECO:0007669"/>
    <property type="project" value="InterPro"/>
</dbReference>
<keyword evidence="6 8" id="KW-1133">Transmembrane helix</keyword>
<dbReference type="STRING" id="446470.Snas_5336"/>
<sequence length="347" mass="35213">MSVTTSPKAAAAAPARSPVSRGTWLLALTGVLAVLCLLSIMLGSRAIGAGTVLDALAGDGDAQTVAIVWDVRIPRTAMALLVAAGLGMAGVLMQALTRNPLADPGLLGVTAGAAFAIVISVAFFGIASMLGFIWTGFGGALVAGLVVYLLGGVGRGGATPVKLAVAGVAVSALLSALTSGIVLTDTNALNRYRYWAAGSLAGQDTEVLLQIAPFLLVGMVVALSLASSLNSLALGDRVAKSLGRRVGLIRLTGAVVVTLLTGACVAVCGPIVFVGLIVPHVARAITGPDYRWMLGYTLVLAPILMLAADITGRVIARPTEVNVGVVLAFIGGPFFIALVRRRRLAEL</sequence>
<evidence type="ECO:0000256" key="1">
    <source>
        <dbReference type="ARBA" id="ARBA00004651"/>
    </source>
</evidence>
<name>D3PUU6_STANL</name>
<feature type="transmembrane region" description="Helical" evidence="8">
    <location>
        <begin position="248"/>
        <end position="278"/>
    </location>
</feature>
<keyword evidence="5 8" id="KW-0812">Transmembrane</keyword>
<evidence type="ECO:0000256" key="4">
    <source>
        <dbReference type="ARBA" id="ARBA00022475"/>
    </source>
</evidence>
<dbReference type="SUPFAM" id="SSF81345">
    <property type="entry name" value="ABC transporter involved in vitamin B12 uptake, BtuC"/>
    <property type="match status" value="1"/>
</dbReference>
<dbReference type="AlphaFoldDB" id="D3PUU6"/>
<dbReference type="HOGENOM" id="CLU_013016_1_0_11"/>
<feature type="transmembrane region" description="Helical" evidence="8">
    <location>
        <begin position="132"/>
        <end position="151"/>
    </location>
</feature>
<protein>
    <submittedName>
        <fullName evidence="9">Transport system permease protein</fullName>
    </submittedName>
</protein>
<dbReference type="Gene3D" id="1.10.3470.10">
    <property type="entry name" value="ABC transporter involved in vitamin B12 uptake, BtuC"/>
    <property type="match status" value="1"/>
</dbReference>
<evidence type="ECO:0000256" key="7">
    <source>
        <dbReference type="ARBA" id="ARBA00023136"/>
    </source>
</evidence>